<name>A0A6G0X214_9STRA</name>
<gene>
    <name evidence="2" type="ORF">Ae201684_009449</name>
</gene>
<protein>
    <submittedName>
        <fullName evidence="2">Uncharacterized protein</fullName>
    </submittedName>
</protein>
<dbReference type="VEuPathDB" id="FungiDB:AeMF1_001450"/>
<organism evidence="2 3">
    <name type="scientific">Aphanomyces euteiches</name>
    <dbReference type="NCBI Taxonomy" id="100861"/>
    <lineage>
        <taxon>Eukaryota</taxon>
        <taxon>Sar</taxon>
        <taxon>Stramenopiles</taxon>
        <taxon>Oomycota</taxon>
        <taxon>Saprolegniomycetes</taxon>
        <taxon>Saprolegniales</taxon>
        <taxon>Verrucalvaceae</taxon>
        <taxon>Aphanomyces</taxon>
    </lineage>
</organism>
<sequence>MGNCMATKHAIKLSYKEDDMKVVMGSAPAHPDPAVATSQSANEVAGAIRQLSDSVDLKTLTSLAAGTSHHRGGSVALYMEPPVSFDKPKSFSQKMSLNSVVSPDPNYQTRATATSNANLRDFQASSQDTIRQTKDNLDLLRQIQALHDEAARFSSAQQSRGSDSRKTSVASSCSSRSGSQKLNPSYFTQPQFTATESPPKQNLYSMDNHGDLHRMSQDGNIPILSECRNETTEGVKPSFCFSSPRSSCPVIENSRDSMQISPQSSYSHSFGPGNTQSFGSTISQSFEYGNDQTFGAANSSMPFSMSPQTRPTALSLESLRYSQSFSQPFADYNGDRDTAVSYDRDSSFSYADRDTRTSMGSETGLYL</sequence>
<dbReference type="EMBL" id="VJMJ01000119">
    <property type="protein sequence ID" value="KAF0733892.1"/>
    <property type="molecule type" value="Genomic_DNA"/>
</dbReference>
<feature type="region of interest" description="Disordered" evidence="1">
    <location>
        <begin position="151"/>
        <end position="201"/>
    </location>
</feature>
<feature type="compositionally biased region" description="Low complexity" evidence="1">
    <location>
        <begin position="167"/>
        <end position="179"/>
    </location>
</feature>
<keyword evidence="3" id="KW-1185">Reference proteome</keyword>
<evidence type="ECO:0000313" key="2">
    <source>
        <dbReference type="EMBL" id="KAF0733892.1"/>
    </source>
</evidence>
<evidence type="ECO:0000313" key="3">
    <source>
        <dbReference type="Proteomes" id="UP000481153"/>
    </source>
</evidence>
<reference evidence="2 3" key="1">
    <citation type="submission" date="2019-07" db="EMBL/GenBank/DDBJ databases">
        <title>Genomics analysis of Aphanomyces spp. identifies a new class of oomycete effector associated with host adaptation.</title>
        <authorList>
            <person name="Gaulin E."/>
        </authorList>
    </citation>
    <scope>NUCLEOTIDE SEQUENCE [LARGE SCALE GENOMIC DNA]</scope>
    <source>
        <strain evidence="2 3">ATCC 201684</strain>
    </source>
</reference>
<feature type="region of interest" description="Disordered" evidence="1">
    <location>
        <begin position="346"/>
        <end position="367"/>
    </location>
</feature>
<feature type="compositionally biased region" description="Basic and acidic residues" evidence="1">
    <location>
        <begin position="346"/>
        <end position="356"/>
    </location>
</feature>
<evidence type="ECO:0000256" key="1">
    <source>
        <dbReference type="SAM" id="MobiDB-lite"/>
    </source>
</evidence>
<comment type="caution">
    <text evidence="2">The sequence shown here is derived from an EMBL/GenBank/DDBJ whole genome shotgun (WGS) entry which is preliminary data.</text>
</comment>
<proteinExistence type="predicted"/>
<dbReference type="Proteomes" id="UP000481153">
    <property type="component" value="Unassembled WGS sequence"/>
</dbReference>
<dbReference type="AlphaFoldDB" id="A0A6G0X214"/>
<feature type="compositionally biased region" description="Polar residues" evidence="1">
    <location>
        <begin position="180"/>
        <end position="201"/>
    </location>
</feature>
<accession>A0A6G0X214</accession>